<accession>A0ABT9KPS1</accession>
<keyword evidence="3" id="KW-1185">Reference proteome</keyword>
<evidence type="ECO:0000256" key="1">
    <source>
        <dbReference type="SAM" id="Phobius"/>
    </source>
</evidence>
<comment type="caution">
    <text evidence="2">The sequence shown here is derived from an EMBL/GenBank/DDBJ whole genome shotgun (WGS) entry which is preliminary data.</text>
</comment>
<name>A0ABT9KPS1_9ACTN</name>
<protein>
    <submittedName>
        <fullName evidence="2">Uncharacterized protein</fullName>
    </submittedName>
</protein>
<sequence>MKRKSRAAWWALDVLPMVVIYGIYASIIGLTWADKL</sequence>
<keyword evidence="1" id="KW-0812">Transmembrane</keyword>
<organism evidence="2 3">
    <name type="scientific">Streptomyces demainii</name>
    <dbReference type="NCBI Taxonomy" id="588122"/>
    <lineage>
        <taxon>Bacteria</taxon>
        <taxon>Bacillati</taxon>
        <taxon>Actinomycetota</taxon>
        <taxon>Actinomycetes</taxon>
        <taxon>Kitasatosporales</taxon>
        <taxon>Streptomycetaceae</taxon>
        <taxon>Streptomyces</taxon>
    </lineage>
</organism>
<dbReference type="Proteomes" id="UP001234880">
    <property type="component" value="Unassembled WGS sequence"/>
</dbReference>
<gene>
    <name evidence="2" type="ORF">JOF35_002684</name>
</gene>
<keyword evidence="1" id="KW-0472">Membrane</keyword>
<proteinExistence type="predicted"/>
<dbReference type="EMBL" id="JAURUE010000001">
    <property type="protein sequence ID" value="MDP9610407.1"/>
    <property type="molecule type" value="Genomic_DNA"/>
</dbReference>
<evidence type="ECO:0000313" key="2">
    <source>
        <dbReference type="EMBL" id="MDP9610407.1"/>
    </source>
</evidence>
<reference evidence="2 3" key="1">
    <citation type="submission" date="2023-07" db="EMBL/GenBank/DDBJ databases">
        <title>Sequencing the genomes of 1000 actinobacteria strains.</title>
        <authorList>
            <person name="Klenk H.-P."/>
        </authorList>
    </citation>
    <scope>NUCLEOTIDE SEQUENCE [LARGE SCALE GENOMIC DNA]</scope>
    <source>
        <strain evidence="2 3">DSM 41600</strain>
    </source>
</reference>
<evidence type="ECO:0000313" key="3">
    <source>
        <dbReference type="Proteomes" id="UP001234880"/>
    </source>
</evidence>
<feature type="transmembrane region" description="Helical" evidence="1">
    <location>
        <begin position="7"/>
        <end position="33"/>
    </location>
</feature>
<keyword evidence="1" id="KW-1133">Transmembrane helix</keyword>